<dbReference type="PANTHER" id="PTHR15735">
    <property type="entry name" value="FCH AND DOUBLE SH3 DOMAINS PROTEIN"/>
    <property type="match status" value="1"/>
</dbReference>
<dbReference type="Gene3D" id="1.20.1270.60">
    <property type="entry name" value="Arfaptin homology (AH) domain/BAR domain"/>
    <property type="match status" value="1"/>
</dbReference>
<feature type="domain" description="F-BAR" evidence="10">
    <location>
        <begin position="6"/>
        <end position="283"/>
    </location>
</feature>
<dbReference type="GO" id="GO:0042995">
    <property type="term" value="C:cell projection"/>
    <property type="evidence" value="ECO:0007669"/>
    <property type="project" value="UniProtKB-SubCell"/>
</dbReference>
<feature type="compositionally biased region" description="Acidic residues" evidence="8">
    <location>
        <begin position="859"/>
        <end position="870"/>
    </location>
</feature>
<dbReference type="Gene3D" id="2.30.30.40">
    <property type="entry name" value="SH3 Domains"/>
    <property type="match status" value="2"/>
</dbReference>
<feature type="region of interest" description="Disordered" evidence="8">
    <location>
        <begin position="426"/>
        <end position="453"/>
    </location>
</feature>
<dbReference type="EMBL" id="LNIX01000006">
    <property type="protein sequence ID" value="OXA53287.1"/>
    <property type="molecule type" value="Genomic_DNA"/>
</dbReference>
<evidence type="ECO:0000256" key="3">
    <source>
        <dbReference type="ARBA" id="ARBA00022737"/>
    </source>
</evidence>
<feature type="region of interest" description="Disordered" evidence="8">
    <location>
        <begin position="703"/>
        <end position="1004"/>
    </location>
</feature>
<dbReference type="InterPro" id="IPR001060">
    <property type="entry name" value="FCH_dom"/>
</dbReference>
<dbReference type="GO" id="GO:0055037">
    <property type="term" value="C:recycling endosome"/>
    <property type="evidence" value="ECO:0007669"/>
    <property type="project" value="TreeGrafter"/>
</dbReference>
<evidence type="ECO:0000259" key="9">
    <source>
        <dbReference type="PROSITE" id="PS50002"/>
    </source>
</evidence>
<proteinExistence type="predicted"/>
<evidence type="ECO:0000256" key="8">
    <source>
        <dbReference type="SAM" id="MobiDB-lite"/>
    </source>
</evidence>
<keyword evidence="5" id="KW-0966">Cell projection</keyword>
<dbReference type="GO" id="GO:0030833">
    <property type="term" value="P:regulation of actin filament polymerization"/>
    <property type="evidence" value="ECO:0007669"/>
    <property type="project" value="TreeGrafter"/>
</dbReference>
<dbReference type="FunFam" id="1.20.1270.60:FF:000039">
    <property type="entry name" value="FCH and double SH3 domains protein"/>
    <property type="match status" value="1"/>
</dbReference>
<evidence type="ECO:0000313" key="12">
    <source>
        <dbReference type="Proteomes" id="UP000198287"/>
    </source>
</evidence>
<feature type="region of interest" description="Disordered" evidence="8">
    <location>
        <begin position="631"/>
        <end position="653"/>
    </location>
</feature>
<feature type="domain" description="SH3" evidence="9">
    <location>
        <begin position="515"/>
        <end position="578"/>
    </location>
</feature>
<dbReference type="SUPFAM" id="SSF50044">
    <property type="entry name" value="SH3-domain"/>
    <property type="match status" value="2"/>
</dbReference>
<feature type="compositionally biased region" description="Polar residues" evidence="8">
    <location>
        <begin position="640"/>
        <end position="653"/>
    </location>
</feature>
<protein>
    <submittedName>
        <fullName evidence="11">F-BAR and double SH3 domains protein 2</fullName>
    </submittedName>
</protein>
<dbReference type="InterPro" id="IPR031160">
    <property type="entry name" value="F_BAR_dom"/>
</dbReference>
<evidence type="ECO:0000259" key="10">
    <source>
        <dbReference type="PROSITE" id="PS51741"/>
    </source>
</evidence>
<comment type="caution">
    <text evidence="11">The sequence shown here is derived from an EMBL/GenBank/DDBJ whole genome shotgun (WGS) entry which is preliminary data.</text>
</comment>
<evidence type="ECO:0000256" key="5">
    <source>
        <dbReference type="ARBA" id="ARBA00023273"/>
    </source>
</evidence>
<dbReference type="InterPro" id="IPR027267">
    <property type="entry name" value="AH/BAR_dom_sf"/>
</dbReference>
<sequence>MQPPPMRKGPYLKVLTNVHKEQIARLQAKNQHECDLLEDIRSFTKQRSAIEKSYAEALLKISNAYLNKKIPSIPDLRDDDGDEQWNVWNVWRTVLEENEKLGKARLAAVEVFQQQITDDAKAVRQVKLSSSRKCLDQLSVIQKEVQYSVAELDRNKKLYFEEEHLAHDVRDRMKKKKGSIFSSLTSLKRESVKVSSKKDACEEKSTGARNDYLIALAIANAHQDHYYNVDLDGTLKSLEAEVYSKLKEYLTVLSRTELLTCSAAQNSFSKIRDQAQRLSREYNVMCCVQYYPVLKQHIRYPFEPCDGDSCTKITCDHGAGAILSREAKRWATKIGKEADPDDPNGPDLETKIEELRDIIRRALAEKAKAEGVIECLRDGDVNVDEWMQDIENLTIDMARSASSTSIKTEDGSRVCFMKVGGERVEASFDSDLNDTSENREGETSSAEPPEREEDIEAQFEMERKKIEALSAMTWDDPIAVDWGDAAAEEPEPTPPPNVEISQDHSHPHYEITQDVAGIKCVAIYTYEAANPDELSIVENEHLELMGDPGDEESGWVRARNYKGEEGYVPQNYVEVEAEGEGSTTASGFPLQPQISFSSVDYHVQEKAVPTTEDVTEEGRMKASGAISNGYMMDQNEDENQNLPQDGTPTVPTSVSSGLTTPFINELRHGDVGEFCRALYDYEATAPEEISFSEGQIVKILRRDEDDEIDEDDISDSGILPPCYTPPEIPSHLLPPEKVVVTQPTPEIERSDEHQPHSEDDMVEPPRQRELGEDTDEEEDQIKQPVEKSASSTSTQAAPPPPVIEPPAIAVESSSSSSFGFEMELSGDRQRQYQANFTSDSTRDPEIVVTEMPGIMVTMEPDDPDHEEEAQGGDSGLDVAQIVITAATPMTDDHVPLPGESSDKGVEGEGADPPTAEEDVVDHATAPATTAAEPVQADQSKNSPSDESNEEEEVPDYFPRVPTQPPPPPPQKEATPEEEEEDGGGGGGGWAAFDDNFPKDPISSVPRVVEVEVKETKIEPKKASLDIDEKEKARISLGESNESPVTPEELDVQNLAKLESLKESDA</sequence>
<evidence type="ECO:0000256" key="2">
    <source>
        <dbReference type="ARBA" id="ARBA00022443"/>
    </source>
</evidence>
<dbReference type="Proteomes" id="UP000198287">
    <property type="component" value="Unassembled WGS sequence"/>
</dbReference>
<dbReference type="PROSITE" id="PS51741">
    <property type="entry name" value="F_BAR"/>
    <property type="match status" value="1"/>
</dbReference>
<dbReference type="InterPro" id="IPR001452">
    <property type="entry name" value="SH3_domain"/>
</dbReference>
<feature type="compositionally biased region" description="Acidic residues" evidence="8">
    <location>
        <begin position="704"/>
        <end position="714"/>
    </location>
</feature>
<feature type="compositionally biased region" description="Low complexity" evidence="8">
    <location>
        <begin position="805"/>
        <end position="817"/>
    </location>
</feature>
<feature type="compositionally biased region" description="Pro residues" evidence="8">
    <location>
        <begin position="961"/>
        <end position="970"/>
    </location>
</feature>
<keyword evidence="12" id="KW-1185">Reference proteome</keyword>
<dbReference type="STRING" id="158441.A0A226E8E2"/>
<organism evidence="11 12">
    <name type="scientific">Folsomia candida</name>
    <name type="common">Springtail</name>
    <dbReference type="NCBI Taxonomy" id="158441"/>
    <lineage>
        <taxon>Eukaryota</taxon>
        <taxon>Metazoa</taxon>
        <taxon>Ecdysozoa</taxon>
        <taxon>Arthropoda</taxon>
        <taxon>Hexapoda</taxon>
        <taxon>Collembola</taxon>
        <taxon>Entomobryomorpha</taxon>
        <taxon>Isotomoidea</taxon>
        <taxon>Isotomidae</taxon>
        <taxon>Proisotominae</taxon>
        <taxon>Folsomia</taxon>
    </lineage>
</organism>
<accession>A0A226E8E2</accession>
<dbReference type="InterPro" id="IPR036028">
    <property type="entry name" value="SH3-like_dom_sf"/>
</dbReference>
<dbReference type="Pfam" id="PF00611">
    <property type="entry name" value="FCH"/>
    <property type="match status" value="1"/>
</dbReference>
<feature type="compositionally biased region" description="Basic and acidic residues" evidence="8">
    <location>
        <begin position="1021"/>
        <end position="1033"/>
    </location>
</feature>
<dbReference type="SUPFAM" id="SSF103657">
    <property type="entry name" value="BAR/IMD domain-like"/>
    <property type="match status" value="1"/>
</dbReference>
<dbReference type="PROSITE" id="PS50002">
    <property type="entry name" value="SH3"/>
    <property type="match status" value="2"/>
</dbReference>
<dbReference type="OMA" id="DECEENM"/>
<dbReference type="InterPro" id="IPR035460">
    <property type="entry name" value="FCHSD_SH3_1"/>
</dbReference>
<name>A0A226E8E2_FOLCA</name>
<dbReference type="GO" id="GO:0031594">
    <property type="term" value="C:neuromuscular junction"/>
    <property type="evidence" value="ECO:0007669"/>
    <property type="project" value="TreeGrafter"/>
</dbReference>
<evidence type="ECO:0000256" key="6">
    <source>
        <dbReference type="PROSITE-ProRule" id="PRU00192"/>
    </source>
</evidence>
<dbReference type="GO" id="GO:0007274">
    <property type="term" value="P:neuromuscular synaptic transmission"/>
    <property type="evidence" value="ECO:0007669"/>
    <property type="project" value="TreeGrafter"/>
</dbReference>
<reference evidence="11 12" key="1">
    <citation type="submission" date="2015-12" db="EMBL/GenBank/DDBJ databases">
        <title>The genome of Folsomia candida.</title>
        <authorList>
            <person name="Faddeeva A."/>
            <person name="Derks M.F."/>
            <person name="Anvar Y."/>
            <person name="Smit S."/>
            <person name="Van Straalen N."/>
            <person name="Roelofs D."/>
        </authorList>
    </citation>
    <scope>NUCLEOTIDE SEQUENCE [LARGE SCALE GENOMIC DNA]</scope>
    <source>
        <strain evidence="11 12">VU population</strain>
        <tissue evidence="11">Whole body</tissue>
    </source>
</reference>
<keyword evidence="3" id="KW-0677">Repeat</keyword>
<dbReference type="GO" id="GO:0008289">
    <property type="term" value="F:lipid binding"/>
    <property type="evidence" value="ECO:0007669"/>
    <property type="project" value="UniProtKB-KW"/>
</dbReference>
<dbReference type="CDD" id="cd11761">
    <property type="entry name" value="SH3_FCHSD_1"/>
    <property type="match status" value="1"/>
</dbReference>
<feature type="region of interest" description="Disordered" evidence="8">
    <location>
        <begin position="1021"/>
        <end position="1065"/>
    </location>
</feature>
<dbReference type="Pfam" id="PF00018">
    <property type="entry name" value="SH3_1"/>
    <property type="match status" value="1"/>
</dbReference>
<dbReference type="AlphaFoldDB" id="A0A226E8E2"/>
<dbReference type="SMART" id="SM00326">
    <property type="entry name" value="SH3"/>
    <property type="match status" value="2"/>
</dbReference>
<dbReference type="SMART" id="SM00055">
    <property type="entry name" value="FCH"/>
    <property type="match status" value="1"/>
</dbReference>
<evidence type="ECO:0000256" key="7">
    <source>
        <dbReference type="PROSITE-ProRule" id="PRU01077"/>
    </source>
</evidence>
<keyword evidence="7" id="KW-0175">Coiled coil</keyword>
<dbReference type="Pfam" id="PF14604">
    <property type="entry name" value="SH3_9"/>
    <property type="match status" value="1"/>
</dbReference>
<feature type="domain" description="SH3" evidence="9">
    <location>
        <begin position="670"/>
        <end position="729"/>
    </location>
</feature>
<evidence type="ECO:0000313" key="11">
    <source>
        <dbReference type="EMBL" id="OXA53287.1"/>
    </source>
</evidence>
<dbReference type="OrthoDB" id="10065861at2759"/>
<feature type="compositionally biased region" description="Basic and acidic residues" evidence="8">
    <location>
        <begin position="890"/>
        <end position="906"/>
    </location>
</feature>
<comment type="subcellular location">
    <subcellularLocation>
        <location evidence="1">Cell projection</location>
    </subcellularLocation>
</comment>
<gene>
    <name evidence="11" type="ORF">Fcan01_12609</name>
</gene>
<dbReference type="PANTHER" id="PTHR15735:SF21">
    <property type="entry name" value="PROTEIN NERVOUS WRECK"/>
    <property type="match status" value="1"/>
</dbReference>
<keyword evidence="4" id="KW-0446">Lipid-binding</keyword>
<evidence type="ECO:0000256" key="1">
    <source>
        <dbReference type="ARBA" id="ARBA00004316"/>
    </source>
</evidence>
<keyword evidence="2 6" id="KW-0728">SH3 domain</keyword>
<feature type="compositionally biased region" description="Basic and acidic residues" evidence="8">
    <location>
        <begin position="746"/>
        <end position="771"/>
    </location>
</feature>
<evidence type="ECO:0000256" key="4">
    <source>
        <dbReference type="ARBA" id="ARBA00023121"/>
    </source>
</evidence>